<dbReference type="SUPFAM" id="SSF52540">
    <property type="entry name" value="P-loop containing nucleoside triphosphate hydrolases"/>
    <property type="match status" value="1"/>
</dbReference>
<evidence type="ECO:0000313" key="9">
    <source>
        <dbReference type="Proteomes" id="UP000236630"/>
    </source>
</evidence>
<evidence type="ECO:0000256" key="2">
    <source>
        <dbReference type="ARBA" id="ARBA00022801"/>
    </source>
</evidence>
<dbReference type="Gene3D" id="3.40.50.300">
    <property type="entry name" value="P-loop containing nucleotide triphosphate hydrolases"/>
    <property type="match status" value="2"/>
</dbReference>
<keyword evidence="9" id="KW-1185">Reference proteome</keyword>
<dbReference type="Pfam" id="PF13086">
    <property type="entry name" value="AAA_11"/>
    <property type="match status" value="1"/>
</dbReference>
<sequence length="637" mass="71187">MEYAPNLYQFLKFGNHLRILYLNAVVIDEAAQALEPCNFDSSPAFKVIWDKMCYGLKFVKVGDPKQLPATVLSNVASKFLYECSMFERLQRAGHPVVMLTKQYRMHPDICRFPSLHFYENKLLNGEEMSRKSAPFHVTGGLGPYVFYDISDGQELRGKNAGAFSLYNEHEVDAAVELLRFFRKRYLSEFVGGRIGIITPYKSQLGLLRSQFSNAFGSSVTSDIEFNTVDGFQGREVDILILSTVRAADSSSASSGCRSSSIGFVADVRRMNVALTRARLSLWILGNARTLQMNYNWAALVKDAKERNLVISIKKPYASMFKSSLRKNHSSELQDDHLSQLKHTEKDGDTNQFVKQIGRKSRAGVETKTRDIDHMTQCNKAVARDNDTVSAKREDLQTSRRRARDQSDLLKTDHPSAAANGQSRTSKSVKSAVLGEHVLDSETRGEESGKKKFSSSNTLTDKKKDEYSRSKLDQSAPLDQRKDKYSKGKSDHSGHEAGNSHKHSKFKVSKGSSKSFERDRSLKKLKGSDPSTEGSQKEQKANDQGRNPNSVGSSDALIAKRKQQREAVDAILYSSLISSKKPEPVKPAPTKRSLSPTSIAGGGIRPPKRKKGEPAALLLYFQRHPQKVHCKTSEGTYY</sequence>
<dbReference type="EMBL" id="BDQV01000538">
    <property type="protein sequence ID" value="GAY66083.1"/>
    <property type="molecule type" value="Genomic_DNA"/>
</dbReference>
<comment type="caution">
    <text evidence="8">The sequence shown here is derived from an EMBL/GenBank/DDBJ whole genome shotgun (WGS) entry which is preliminary data.</text>
</comment>
<name>A0A2H5QN95_CITUN</name>
<feature type="compositionally biased region" description="Basic and acidic residues" evidence="5">
    <location>
        <begin position="362"/>
        <end position="373"/>
    </location>
</feature>
<dbReference type="PANTHER" id="PTHR10887:SF495">
    <property type="entry name" value="HELICASE SENATAXIN ISOFORM X1-RELATED"/>
    <property type="match status" value="1"/>
</dbReference>
<proteinExistence type="predicted"/>
<keyword evidence="3" id="KW-0347">Helicase</keyword>
<feature type="compositionally biased region" description="Basic and acidic residues" evidence="5">
    <location>
        <begin position="459"/>
        <end position="471"/>
    </location>
</feature>
<evidence type="ECO:0008006" key="10">
    <source>
        <dbReference type="Google" id="ProtNLM"/>
    </source>
</evidence>
<evidence type="ECO:0000256" key="3">
    <source>
        <dbReference type="ARBA" id="ARBA00022806"/>
    </source>
</evidence>
<evidence type="ECO:0000259" key="7">
    <source>
        <dbReference type="Pfam" id="PF13087"/>
    </source>
</evidence>
<dbReference type="GO" id="GO:0016787">
    <property type="term" value="F:hydrolase activity"/>
    <property type="evidence" value="ECO:0007669"/>
    <property type="project" value="UniProtKB-KW"/>
</dbReference>
<dbReference type="PANTHER" id="PTHR10887">
    <property type="entry name" value="DNA2/NAM7 HELICASE FAMILY"/>
    <property type="match status" value="1"/>
</dbReference>
<dbReference type="InterPro" id="IPR045055">
    <property type="entry name" value="DNA2/NAM7-like"/>
</dbReference>
<reference evidence="8 9" key="1">
    <citation type="journal article" date="2017" name="Front. Genet.">
        <title>Draft sequencing of the heterozygous diploid genome of Satsuma (Citrus unshiu Marc.) using a hybrid assembly approach.</title>
        <authorList>
            <person name="Shimizu T."/>
            <person name="Tanizawa Y."/>
            <person name="Mochizuki T."/>
            <person name="Nagasaki H."/>
            <person name="Yoshioka T."/>
            <person name="Toyoda A."/>
            <person name="Fujiyama A."/>
            <person name="Kaminuma E."/>
            <person name="Nakamura Y."/>
        </authorList>
    </citation>
    <scope>NUCLEOTIDE SEQUENCE [LARGE SCALE GENOMIC DNA]</scope>
    <source>
        <strain evidence="9">cv. Miyagawa wase</strain>
    </source>
</reference>
<feature type="compositionally biased region" description="Basic and acidic residues" evidence="5">
    <location>
        <begin position="381"/>
        <end position="413"/>
    </location>
</feature>
<evidence type="ECO:0000313" key="8">
    <source>
        <dbReference type="EMBL" id="GAY66083.1"/>
    </source>
</evidence>
<organism evidence="8 9">
    <name type="scientific">Citrus unshiu</name>
    <name type="common">Satsuma mandarin</name>
    <name type="synonym">Citrus nobilis var. unshiu</name>
    <dbReference type="NCBI Taxonomy" id="55188"/>
    <lineage>
        <taxon>Eukaryota</taxon>
        <taxon>Viridiplantae</taxon>
        <taxon>Streptophyta</taxon>
        <taxon>Embryophyta</taxon>
        <taxon>Tracheophyta</taxon>
        <taxon>Spermatophyta</taxon>
        <taxon>Magnoliopsida</taxon>
        <taxon>eudicotyledons</taxon>
        <taxon>Gunneridae</taxon>
        <taxon>Pentapetalae</taxon>
        <taxon>rosids</taxon>
        <taxon>malvids</taxon>
        <taxon>Sapindales</taxon>
        <taxon>Rutaceae</taxon>
        <taxon>Aurantioideae</taxon>
        <taxon>Citrus</taxon>
    </lineage>
</organism>
<accession>A0A2H5QN95</accession>
<dbReference type="GO" id="GO:0004386">
    <property type="term" value="F:helicase activity"/>
    <property type="evidence" value="ECO:0007669"/>
    <property type="project" value="UniProtKB-KW"/>
</dbReference>
<feature type="compositionally biased region" description="Basic and acidic residues" evidence="5">
    <location>
        <begin position="478"/>
        <end position="498"/>
    </location>
</feature>
<dbReference type="FunFam" id="3.40.50.300:FF:000326">
    <property type="entry name" value="P-loop containing nucleoside triphosphate hydrolase"/>
    <property type="match status" value="1"/>
</dbReference>
<dbReference type="Proteomes" id="UP000236630">
    <property type="component" value="Unassembled WGS sequence"/>
</dbReference>
<feature type="compositionally biased region" description="Polar residues" evidence="5">
    <location>
        <begin position="543"/>
        <end position="552"/>
    </location>
</feature>
<dbReference type="GO" id="GO:0005524">
    <property type="term" value="F:ATP binding"/>
    <property type="evidence" value="ECO:0007669"/>
    <property type="project" value="UniProtKB-KW"/>
</dbReference>
<gene>
    <name evidence="8" type="ORF">CUMW_245910</name>
</gene>
<dbReference type="AlphaFoldDB" id="A0A2H5QN95"/>
<dbReference type="InterPro" id="IPR041677">
    <property type="entry name" value="DNA2/NAM7_AAA_11"/>
</dbReference>
<keyword evidence="1" id="KW-0547">Nucleotide-binding</keyword>
<dbReference type="InterPro" id="IPR047187">
    <property type="entry name" value="SF1_C_Upf1"/>
</dbReference>
<evidence type="ECO:0000256" key="4">
    <source>
        <dbReference type="ARBA" id="ARBA00022840"/>
    </source>
</evidence>
<dbReference type="CDD" id="cd18808">
    <property type="entry name" value="SF1_C_Upf1"/>
    <property type="match status" value="1"/>
</dbReference>
<feature type="compositionally biased region" description="Basic and acidic residues" evidence="5">
    <location>
        <begin position="436"/>
        <end position="449"/>
    </location>
</feature>
<dbReference type="InterPro" id="IPR041679">
    <property type="entry name" value="DNA2/NAM7-like_C"/>
</dbReference>
<feature type="domain" description="DNA2/NAM7 helicase-like C-terminal" evidence="7">
    <location>
        <begin position="81"/>
        <end position="287"/>
    </location>
</feature>
<dbReference type="InterPro" id="IPR027417">
    <property type="entry name" value="P-loop_NTPase"/>
</dbReference>
<evidence type="ECO:0000259" key="6">
    <source>
        <dbReference type="Pfam" id="PF13086"/>
    </source>
</evidence>
<evidence type="ECO:0000256" key="1">
    <source>
        <dbReference type="ARBA" id="ARBA00022741"/>
    </source>
</evidence>
<feature type="domain" description="DNA2/NAM7 helicase helicase" evidence="6">
    <location>
        <begin position="22"/>
        <end position="74"/>
    </location>
</feature>
<keyword evidence="4" id="KW-0067">ATP-binding</keyword>
<feature type="region of interest" description="Disordered" evidence="5">
    <location>
        <begin position="341"/>
        <end position="610"/>
    </location>
</feature>
<dbReference type="GO" id="GO:0005694">
    <property type="term" value="C:chromosome"/>
    <property type="evidence" value="ECO:0007669"/>
    <property type="project" value="UniProtKB-ARBA"/>
</dbReference>
<evidence type="ECO:0000256" key="5">
    <source>
        <dbReference type="SAM" id="MobiDB-lite"/>
    </source>
</evidence>
<feature type="compositionally biased region" description="Polar residues" evidence="5">
    <location>
        <begin position="418"/>
        <end position="428"/>
    </location>
</feature>
<keyword evidence="2" id="KW-0378">Hydrolase</keyword>
<protein>
    <recommendedName>
        <fullName evidence="10">DNA2/NAM7 helicase-like C-terminal domain-containing protein</fullName>
    </recommendedName>
</protein>
<dbReference type="Pfam" id="PF13087">
    <property type="entry name" value="AAA_12"/>
    <property type="match status" value="1"/>
</dbReference>